<proteinExistence type="predicted"/>
<evidence type="ECO:0000313" key="2">
    <source>
        <dbReference type="Proteomes" id="UP000734854"/>
    </source>
</evidence>
<keyword evidence="2" id="KW-1185">Reference proteome</keyword>
<name>A0A8J5F1Y3_ZINOF</name>
<dbReference type="Proteomes" id="UP000734854">
    <property type="component" value="Unassembled WGS sequence"/>
</dbReference>
<comment type="caution">
    <text evidence="1">The sequence shown here is derived from an EMBL/GenBank/DDBJ whole genome shotgun (WGS) entry which is preliminary data.</text>
</comment>
<accession>A0A8J5F1Y3</accession>
<gene>
    <name evidence="1" type="ORF">ZIOFF_063452</name>
</gene>
<dbReference type="AlphaFoldDB" id="A0A8J5F1Y3"/>
<organism evidence="1 2">
    <name type="scientific">Zingiber officinale</name>
    <name type="common">Ginger</name>
    <name type="synonym">Amomum zingiber</name>
    <dbReference type="NCBI Taxonomy" id="94328"/>
    <lineage>
        <taxon>Eukaryota</taxon>
        <taxon>Viridiplantae</taxon>
        <taxon>Streptophyta</taxon>
        <taxon>Embryophyta</taxon>
        <taxon>Tracheophyta</taxon>
        <taxon>Spermatophyta</taxon>
        <taxon>Magnoliopsida</taxon>
        <taxon>Liliopsida</taxon>
        <taxon>Zingiberales</taxon>
        <taxon>Zingiberaceae</taxon>
        <taxon>Zingiber</taxon>
    </lineage>
</organism>
<reference evidence="1 2" key="1">
    <citation type="submission" date="2020-08" db="EMBL/GenBank/DDBJ databases">
        <title>Plant Genome Project.</title>
        <authorList>
            <person name="Zhang R.-G."/>
        </authorList>
    </citation>
    <scope>NUCLEOTIDE SEQUENCE [LARGE SCALE GENOMIC DNA]</scope>
    <source>
        <tissue evidence="1">Rhizome</tissue>
    </source>
</reference>
<protein>
    <submittedName>
        <fullName evidence="1">Uncharacterized protein</fullName>
    </submittedName>
</protein>
<sequence>MFFDKSNLAGALASQLPGFMSQKSLYWNTCICWASSCPLILTCLSDARRAQPFSDHRKRRSRSTEDLCVFNHHGFKFLTSHRIRFHLQERKKSEAYAQVRMFPQLVEERTLNSSFLKYL</sequence>
<evidence type="ECO:0000313" key="1">
    <source>
        <dbReference type="EMBL" id="KAG6479975.1"/>
    </source>
</evidence>
<dbReference type="EMBL" id="JACMSC010000017">
    <property type="protein sequence ID" value="KAG6479975.1"/>
    <property type="molecule type" value="Genomic_DNA"/>
</dbReference>